<protein>
    <recommendedName>
        <fullName evidence="5">Ubiquinone biosynthesis O-methyltransferase, mitochondrial</fullName>
    </recommendedName>
    <alternativeName>
        <fullName evidence="5">3-demethylubiquinol 3-O-methyltransferase</fullName>
        <ecNumber evidence="5">2.1.1.64</ecNumber>
    </alternativeName>
    <alternativeName>
        <fullName evidence="5">3-demethylubiquinone 3-O-methyltransferase</fullName>
        <ecNumber evidence="5">2.1.1.-</ecNumber>
    </alternativeName>
    <alternativeName>
        <fullName evidence="5">Polyprenyldihydroxybenzoate methyltransferase</fullName>
        <ecNumber evidence="5">2.1.1.114</ecNumber>
    </alternativeName>
</protein>
<dbReference type="NCBIfam" id="TIGR01983">
    <property type="entry name" value="UbiG"/>
    <property type="match status" value="1"/>
</dbReference>
<dbReference type="InterPro" id="IPR013216">
    <property type="entry name" value="Methyltransf_11"/>
</dbReference>
<keyword evidence="3 5" id="KW-0831">Ubiquinone biosynthesis</keyword>
<feature type="binding site" evidence="5">
    <location>
        <position position="178"/>
    </location>
    <ligand>
        <name>S-adenosyl-L-methionine</name>
        <dbReference type="ChEBI" id="CHEBI:59789"/>
    </ligand>
</feature>
<dbReference type="GO" id="GO:0061542">
    <property type="term" value="F:3-demethylubiquinol 3-O-methyltransferase activity"/>
    <property type="evidence" value="ECO:0007669"/>
    <property type="project" value="UniProtKB-UniRule"/>
</dbReference>
<dbReference type="CDD" id="cd02440">
    <property type="entry name" value="AdoMet_MTases"/>
    <property type="match status" value="1"/>
</dbReference>
<feature type="binding site" evidence="5">
    <location>
        <position position="157"/>
    </location>
    <ligand>
        <name>S-adenosyl-L-methionine</name>
        <dbReference type="ChEBI" id="CHEBI:59789"/>
    </ligand>
</feature>
<keyword evidence="5" id="KW-0999">Mitochondrion inner membrane</keyword>
<feature type="binding site" evidence="5">
    <location>
        <position position="231"/>
    </location>
    <ligand>
        <name>Mg(2+)</name>
        <dbReference type="ChEBI" id="CHEBI:18420"/>
    </ligand>
</feature>
<gene>
    <name evidence="5" type="primary">COQ3</name>
    <name evidence="7" type="ORF">DEBURN_LOCUS557</name>
</gene>
<keyword evidence="2 5" id="KW-0808">Transferase</keyword>
<evidence type="ECO:0000256" key="5">
    <source>
        <dbReference type="HAMAP-Rule" id="MF_03190"/>
    </source>
</evidence>
<dbReference type="Proteomes" id="UP000789706">
    <property type="component" value="Unassembled WGS sequence"/>
</dbReference>
<feature type="binding site" evidence="5">
    <location>
        <position position="228"/>
    </location>
    <ligand>
        <name>Mg(2+)</name>
        <dbReference type="ChEBI" id="CHEBI:18420"/>
    </ligand>
</feature>
<keyword evidence="8" id="KW-1185">Reference proteome</keyword>
<comment type="similarity">
    <text evidence="5">Belongs to the class I-like SAM-binding methyltransferase superfamily. UbiG/COQ3 family.</text>
</comment>
<feature type="binding site" evidence="5">
    <location>
        <position position="112"/>
    </location>
    <ligand>
        <name>S-adenosyl-L-methionine</name>
        <dbReference type="ChEBI" id="CHEBI:59789"/>
    </ligand>
</feature>
<dbReference type="EC" id="2.1.1.114" evidence="5"/>
<organism evidence="7 8">
    <name type="scientific">Diversispora eburnea</name>
    <dbReference type="NCBI Taxonomy" id="1213867"/>
    <lineage>
        <taxon>Eukaryota</taxon>
        <taxon>Fungi</taxon>
        <taxon>Fungi incertae sedis</taxon>
        <taxon>Mucoromycota</taxon>
        <taxon>Glomeromycotina</taxon>
        <taxon>Glomeromycetes</taxon>
        <taxon>Diversisporales</taxon>
        <taxon>Diversisporaceae</taxon>
        <taxon>Diversispora</taxon>
    </lineage>
</organism>
<dbReference type="EMBL" id="CAJVPK010000018">
    <property type="protein sequence ID" value="CAG8433738.1"/>
    <property type="molecule type" value="Genomic_DNA"/>
</dbReference>
<comment type="pathway">
    <text evidence="5">Cofactor biosynthesis; ubiquinone biosynthesis.</text>
</comment>
<dbReference type="EC" id="2.1.1.64" evidence="5"/>
<comment type="cofactor">
    <cofactor evidence="5">
        <name>Mg(2+)</name>
        <dbReference type="ChEBI" id="CHEBI:18420"/>
    </cofactor>
</comment>
<keyword evidence="1 5" id="KW-0489">Methyltransferase</keyword>
<comment type="catalytic activity">
    <reaction evidence="5">
        <text>a 3,4-dihydroxy-5-(all-trans-polyprenyl)benzoate + S-adenosyl-L-methionine = a 4-hydroxy-3-methoxy-5-(all-trans-polyprenyl)benzoate + S-adenosyl-L-homocysteine + H(+)</text>
        <dbReference type="Rhea" id="RHEA:44452"/>
        <dbReference type="Rhea" id="RHEA-COMP:10930"/>
        <dbReference type="Rhea" id="RHEA-COMP:10931"/>
        <dbReference type="ChEBI" id="CHEBI:15378"/>
        <dbReference type="ChEBI" id="CHEBI:57856"/>
        <dbReference type="ChEBI" id="CHEBI:59789"/>
        <dbReference type="ChEBI" id="CHEBI:64694"/>
        <dbReference type="ChEBI" id="CHEBI:84443"/>
        <dbReference type="EC" id="2.1.1.114"/>
    </reaction>
</comment>
<evidence type="ECO:0000256" key="1">
    <source>
        <dbReference type="ARBA" id="ARBA00022603"/>
    </source>
</evidence>
<proteinExistence type="inferred from homology"/>
<dbReference type="Gene3D" id="3.40.50.150">
    <property type="entry name" value="Vaccinia Virus protein VP39"/>
    <property type="match status" value="1"/>
</dbReference>
<dbReference type="EC" id="2.1.1.-" evidence="5"/>
<evidence type="ECO:0000313" key="7">
    <source>
        <dbReference type="EMBL" id="CAG8433738.1"/>
    </source>
</evidence>
<evidence type="ECO:0000256" key="4">
    <source>
        <dbReference type="ARBA" id="ARBA00022691"/>
    </source>
</evidence>
<keyword evidence="5" id="KW-0460">Magnesium</keyword>
<keyword evidence="5" id="KW-0496">Mitochondrion</keyword>
<reference evidence="7" key="1">
    <citation type="submission" date="2021-06" db="EMBL/GenBank/DDBJ databases">
        <authorList>
            <person name="Kallberg Y."/>
            <person name="Tangrot J."/>
            <person name="Rosling A."/>
        </authorList>
    </citation>
    <scope>NUCLEOTIDE SEQUENCE</scope>
    <source>
        <strain evidence="7">AZ414A</strain>
    </source>
</reference>
<dbReference type="InterPro" id="IPR010233">
    <property type="entry name" value="UbiG_MeTrfase"/>
</dbReference>
<comment type="catalytic activity">
    <reaction evidence="5">
        <text>a 3-demethylubiquinone + S-adenosyl-L-methionine = a ubiquinone + S-adenosyl-L-homocysteine</text>
        <dbReference type="Rhea" id="RHEA:81215"/>
        <dbReference type="Rhea" id="RHEA-COMP:9565"/>
        <dbReference type="Rhea" id="RHEA-COMP:19654"/>
        <dbReference type="ChEBI" id="CHEBI:16389"/>
        <dbReference type="ChEBI" id="CHEBI:57856"/>
        <dbReference type="ChEBI" id="CHEBI:59789"/>
        <dbReference type="ChEBI" id="CHEBI:231825"/>
    </reaction>
</comment>
<dbReference type="InterPro" id="IPR029063">
    <property type="entry name" value="SAM-dependent_MTases_sf"/>
</dbReference>
<accession>A0A9N8V1E6</accession>
<dbReference type="Pfam" id="PF08241">
    <property type="entry name" value="Methyltransf_11"/>
    <property type="match status" value="1"/>
</dbReference>
<dbReference type="OrthoDB" id="3265906at2759"/>
<name>A0A9N8V1E6_9GLOM</name>
<dbReference type="AlphaFoldDB" id="A0A9N8V1E6"/>
<evidence type="ECO:0000256" key="2">
    <source>
        <dbReference type="ARBA" id="ARBA00022679"/>
    </source>
</evidence>
<dbReference type="GO" id="GO:0010420">
    <property type="term" value="F:polyprenyldihydroxybenzoate methyltransferase activity"/>
    <property type="evidence" value="ECO:0007669"/>
    <property type="project" value="UniProtKB-UniRule"/>
</dbReference>
<dbReference type="GO" id="GO:0031314">
    <property type="term" value="C:extrinsic component of mitochondrial inner membrane"/>
    <property type="evidence" value="ECO:0007669"/>
    <property type="project" value="UniProtKB-UniRule"/>
</dbReference>
<dbReference type="GO" id="GO:0046872">
    <property type="term" value="F:metal ion binding"/>
    <property type="evidence" value="ECO:0007669"/>
    <property type="project" value="UniProtKB-KW"/>
</dbReference>
<keyword evidence="5" id="KW-0479">Metal-binding</keyword>
<comment type="catalytic activity">
    <reaction evidence="5">
        <text>a 3-demethylubiquinol + S-adenosyl-L-methionine = a ubiquinol + S-adenosyl-L-homocysteine + H(+)</text>
        <dbReference type="Rhea" id="RHEA:44380"/>
        <dbReference type="Rhea" id="RHEA-COMP:9566"/>
        <dbReference type="Rhea" id="RHEA-COMP:10914"/>
        <dbReference type="ChEBI" id="CHEBI:15378"/>
        <dbReference type="ChEBI" id="CHEBI:17976"/>
        <dbReference type="ChEBI" id="CHEBI:57856"/>
        <dbReference type="ChEBI" id="CHEBI:59789"/>
        <dbReference type="ChEBI" id="CHEBI:84422"/>
        <dbReference type="EC" id="2.1.1.64"/>
    </reaction>
</comment>
<feature type="binding site" evidence="5">
    <location>
        <position position="232"/>
    </location>
    <ligand>
        <name>Mg(2+)</name>
        <dbReference type="ChEBI" id="CHEBI:18420"/>
    </ligand>
</feature>
<evidence type="ECO:0000313" key="8">
    <source>
        <dbReference type="Proteomes" id="UP000789706"/>
    </source>
</evidence>
<comment type="subunit">
    <text evidence="5">Component of a multi-subunit COQ enzyme complex, composed of at least COQ3, COQ4, COQ5, COQ6, COQ7 and COQ9.</text>
</comment>
<dbReference type="PANTHER" id="PTHR43464">
    <property type="entry name" value="METHYLTRANSFERASE"/>
    <property type="match status" value="1"/>
</dbReference>
<feature type="domain" description="Methyltransferase type 11" evidence="6">
    <location>
        <begin position="154"/>
        <end position="252"/>
    </location>
</feature>
<evidence type="ECO:0000256" key="3">
    <source>
        <dbReference type="ARBA" id="ARBA00022688"/>
    </source>
</evidence>
<comment type="subcellular location">
    <subcellularLocation>
        <location evidence="5">Mitochondrion inner membrane</location>
        <topology evidence="5">Peripheral membrane protein</topology>
        <orientation evidence="5">Matrix side</orientation>
    </subcellularLocation>
</comment>
<comment type="function">
    <text evidence="5">O-methyltransferase required for two non-consecutive steps during ubiquinone biosynthesis. Catalyzes the 2 O-methylation of 3,4-dihydroxy-5-(all-trans-polyprenyl)benzoic acid into 4-hydroxy-3-methoxy-5-(all-trans-polyprenyl)benzoic acid. Also catalyzes the last step of ubiquinone biosynthesis by mediating methylation of 3-demethylubiquinone into ubiquinone. Also able to mediate the methylation of 3-demethylubiquinol into ubiquinol.</text>
</comment>
<evidence type="ECO:0000259" key="6">
    <source>
        <dbReference type="Pfam" id="PF08241"/>
    </source>
</evidence>
<dbReference type="SUPFAM" id="SSF53335">
    <property type="entry name" value="S-adenosyl-L-methionine-dependent methyltransferases"/>
    <property type="match status" value="1"/>
</dbReference>
<comment type="caution">
    <text evidence="7">The sequence shown here is derived from an EMBL/GenBank/DDBJ whole genome shotgun (WGS) entry which is preliminary data.</text>
</comment>
<dbReference type="PANTHER" id="PTHR43464:SF19">
    <property type="entry name" value="UBIQUINONE BIOSYNTHESIS O-METHYLTRANSFERASE, MITOCHONDRIAL"/>
    <property type="match status" value="1"/>
</dbReference>
<sequence length="373" mass="42450">MSHYPSNSLMSHYPSNSLMSHYLSHGPLLSQVMVRLCSKSIKLSNFYAKPCTNSSTFRSQISFLQNEFFSTISDSKFSTINEEEVLKFSQLAKEWWSPNGPIKLLHSMNPLRVLYIRRQYLKSKLDVNFKLNKNFNDFNDVENFKFPFKGLRILDMGCGGGLLSESLVRLGASVVGADASLENIQIAKIHSFKDPMLYSGPGNLEYRCITAEKLLEQEESFDIVCAMEIIEHVNNPMEFLKTCTGLVKPGGGHLFLSTISRTPLSYFLTILLAEKVFKIIPSGTHDFNNYIKPDEIQAIIQEIQTNKNINNERNNENISNISGIVSEKWGFVTDITGIGLNPITGKWFEFYKWIPTRIQLDVNYIITARRILS</sequence>
<dbReference type="GO" id="GO:0032259">
    <property type="term" value="P:methylation"/>
    <property type="evidence" value="ECO:0007669"/>
    <property type="project" value="UniProtKB-KW"/>
</dbReference>
<dbReference type="HAMAP" id="MF_00472">
    <property type="entry name" value="UbiG"/>
    <property type="match status" value="1"/>
</dbReference>
<keyword evidence="5" id="KW-0472">Membrane</keyword>
<feature type="binding site" evidence="5">
    <location>
        <position position="227"/>
    </location>
    <ligand>
        <name>S-adenosyl-L-methionine</name>
        <dbReference type="ChEBI" id="CHEBI:59789"/>
    </ligand>
</feature>
<keyword evidence="4 5" id="KW-0949">S-adenosyl-L-methionine</keyword>